<comment type="caution">
    <text evidence="1">The sequence shown here is derived from an EMBL/GenBank/DDBJ whole genome shotgun (WGS) entry which is preliminary data.</text>
</comment>
<dbReference type="Proteomes" id="UP000649151">
    <property type="component" value="Unassembled WGS sequence"/>
</dbReference>
<name>A0ABR7IR30_9CLOT</name>
<organism evidence="1 2">
    <name type="scientific">Clostridium facile</name>
    <dbReference type="NCBI Taxonomy" id="2763035"/>
    <lineage>
        <taxon>Bacteria</taxon>
        <taxon>Bacillati</taxon>
        <taxon>Bacillota</taxon>
        <taxon>Clostridia</taxon>
        <taxon>Eubacteriales</taxon>
        <taxon>Clostridiaceae</taxon>
        <taxon>Clostridium</taxon>
    </lineage>
</organism>
<reference evidence="1 2" key="1">
    <citation type="submission" date="2020-08" db="EMBL/GenBank/DDBJ databases">
        <title>Genome public.</title>
        <authorList>
            <person name="Liu C."/>
            <person name="Sun Q."/>
        </authorList>
    </citation>
    <scope>NUCLEOTIDE SEQUENCE [LARGE SCALE GENOMIC DNA]</scope>
    <source>
        <strain evidence="1 2">NSJ-27</strain>
    </source>
</reference>
<evidence type="ECO:0000313" key="2">
    <source>
        <dbReference type="Proteomes" id="UP000649151"/>
    </source>
</evidence>
<protein>
    <recommendedName>
        <fullName evidence="3">CobQ/CobB/MinD/ParA nucleotide binding domain protein</fullName>
    </recommendedName>
</protein>
<dbReference type="EMBL" id="JACOQK010000001">
    <property type="protein sequence ID" value="MBC5787518.1"/>
    <property type="molecule type" value="Genomic_DNA"/>
</dbReference>
<evidence type="ECO:0008006" key="3">
    <source>
        <dbReference type="Google" id="ProtNLM"/>
    </source>
</evidence>
<gene>
    <name evidence="1" type="ORF">H8Z77_05705</name>
</gene>
<sequence>MIALIGSTDSKFILSEVCKEYEDLSNRVTTIQTLPEQLLRSDYECYVIDLDFFVEEPEEIVDTFLKLKAVSTAEWIFFARGYSKDSKVIKELRHHGFGKYVIAETIGDMERQLADCLSGKDNVEELNKLEKIRISDNREETEHSVSSKVYKTIGVCGAQTRIGTTMQAIQLVKYFQYAGIKACYIEANGSDHIQSIPTLYEVQEQDRKLGKIRFENMDFFYDLSQISEVLSLNYAVYVYDFGVLSEQNIYPYLEKDLKILVCGTLPWEMDSTNKSIGQLEDKEIQYIFNFTCKSIRNDLRKFMLEKSKDSYFSEWIPNIFSFCSANKPMYESIGKKISITETSKPPKKKKRFRR</sequence>
<accession>A0ABR7IR30</accession>
<evidence type="ECO:0000313" key="1">
    <source>
        <dbReference type="EMBL" id="MBC5787518.1"/>
    </source>
</evidence>
<keyword evidence="2" id="KW-1185">Reference proteome</keyword>
<proteinExistence type="predicted"/>
<dbReference type="RefSeq" id="WP_186996443.1">
    <property type="nucleotide sequence ID" value="NZ_JACOQK010000001.1"/>
</dbReference>